<dbReference type="InterPro" id="IPR006439">
    <property type="entry name" value="HAD-SF_hydro_IA"/>
</dbReference>
<dbReference type="InterPro" id="IPR011949">
    <property type="entry name" value="HAD-SF_hydro_IA_REG-2-like"/>
</dbReference>
<evidence type="ECO:0000313" key="1">
    <source>
        <dbReference type="EMBL" id="ETX02141.1"/>
    </source>
</evidence>
<dbReference type="InterPro" id="IPR036412">
    <property type="entry name" value="HAD-like_sf"/>
</dbReference>
<dbReference type="NCBIfam" id="TIGR02252">
    <property type="entry name" value="DREG-2"/>
    <property type="match status" value="1"/>
</dbReference>
<name>W4LWJ9_ENTF1</name>
<reference evidence="1 2" key="1">
    <citation type="journal article" date="2014" name="Nature">
        <title>An environmental bacterial taxon with a large and distinct metabolic repertoire.</title>
        <authorList>
            <person name="Wilson M.C."/>
            <person name="Mori T."/>
            <person name="Ruckert C."/>
            <person name="Uria A.R."/>
            <person name="Helf M.J."/>
            <person name="Takada K."/>
            <person name="Gernert C."/>
            <person name="Steffens U.A."/>
            <person name="Heycke N."/>
            <person name="Schmitt S."/>
            <person name="Rinke C."/>
            <person name="Helfrich E.J."/>
            <person name="Brachmann A.O."/>
            <person name="Gurgui C."/>
            <person name="Wakimoto T."/>
            <person name="Kracht M."/>
            <person name="Crusemann M."/>
            <person name="Hentschel U."/>
            <person name="Abe I."/>
            <person name="Matsunaga S."/>
            <person name="Kalinowski J."/>
            <person name="Takeyama H."/>
            <person name="Piel J."/>
        </authorList>
    </citation>
    <scope>NUCLEOTIDE SEQUENCE [LARGE SCALE GENOMIC DNA]</scope>
    <source>
        <strain evidence="2">TSY1</strain>
    </source>
</reference>
<dbReference type="InterPro" id="IPR051828">
    <property type="entry name" value="HAD-like_hydrolase_domain"/>
</dbReference>
<organism evidence="1 2">
    <name type="scientific">Entotheonella factor</name>
    <dbReference type="NCBI Taxonomy" id="1429438"/>
    <lineage>
        <taxon>Bacteria</taxon>
        <taxon>Pseudomonadati</taxon>
        <taxon>Nitrospinota/Tectimicrobiota group</taxon>
        <taxon>Candidatus Tectimicrobiota</taxon>
        <taxon>Candidatus Entotheonellia</taxon>
        <taxon>Candidatus Entotheonellales</taxon>
        <taxon>Candidatus Entotheonellaceae</taxon>
        <taxon>Candidatus Entotheonella</taxon>
    </lineage>
</organism>
<dbReference type="PANTHER" id="PTHR46191:SF2">
    <property type="entry name" value="HALOACID DEHALOGENASE-LIKE HYDROLASE DOMAIN-CONTAINING PROTEIN 3"/>
    <property type="match status" value="1"/>
</dbReference>
<dbReference type="SUPFAM" id="SSF56784">
    <property type="entry name" value="HAD-like"/>
    <property type="match status" value="1"/>
</dbReference>
<accession>W4LWJ9</accession>
<evidence type="ECO:0000313" key="2">
    <source>
        <dbReference type="Proteomes" id="UP000019141"/>
    </source>
</evidence>
<dbReference type="PANTHER" id="PTHR46191">
    <property type="match status" value="1"/>
</dbReference>
<keyword evidence="2" id="KW-1185">Reference proteome</keyword>
<dbReference type="Pfam" id="PF00702">
    <property type="entry name" value="Hydrolase"/>
    <property type="match status" value="1"/>
</dbReference>
<comment type="caution">
    <text evidence="1">The sequence shown here is derived from an EMBL/GenBank/DDBJ whole genome shotgun (WGS) entry which is preliminary data.</text>
</comment>
<dbReference type="NCBIfam" id="TIGR01549">
    <property type="entry name" value="HAD-SF-IA-v1"/>
    <property type="match status" value="1"/>
</dbReference>
<dbReference type="SFLD" id="SFLDS00003">
    <property type="entry name" value="Haloacid_Dehalogenase"/>
    <property type="match status" value="1"/>
</dbReference>
<evidence type="ECO:0008006" key="3">
    <source>
        <dbReference type="Google" id="ProtNLM"/>
    </source>
</evidence>
<dbReference type="EMBL" id="AZHW01000173">
    <property type="protein sequence ID" value="ETX02141.1"/>
    <property type="molecule type" value="Genomic_DNA"/>
</dbReference>
<dbReference type="InterPro" id="IPR023214">
    <property type="entry name" value="HAD_sf"/>
</dbReference>
<dbReference type="SFLD" id="SFLDG01129">
    <property type="entry name" value="C1.5:_HAD__Beta-PGM__Phosphata"/>
    <property type="match status" value="1"/>
</dbReference>
<proteinExistence type="predicted"/>
<dbReference type="Gene3D" id="3.40.50.1000">
    <property type="entry name" value="HAD superfamily/HAD-like"/>
    <property type="match status" value="1"/>
</dbReference>
<dbReference type="InterPro" id="IPR044924">
    <property type="entry name" value="HAD-SF_hydro_IA_REG-2-like_cap"/>
</dbReference>
<dbReference type="Proteomes" id="UP000019141">
    <property type="component" value="Unassembled WGS sequence"/>
</dbReference>
<dbReference type="HOGENOM" id="CLU_045011_8_0_7"/>
<dbReference type="Gene3D" id="1.10.150.720">
    <property type="entry name" value="Haloacid dehalogenase-like hydrolase"/>
    <property type="match status" value="1"/>
</dbReference>
<dbReference type="AlphaFoldDB" id="W4LWJ9"/>
<sequence>MRTYDAVFFDAANTLLYPFPSVGTQYAEVAARYGVTTTADAVQNAFRHAWGHVQAQSEQDPTRYGIGEPDGRRFWHALVHATFAQIALPEAFDPFFDELYERFAAADAYRLYPETLAVLEQLRQDGYVVGVISNWDSRLNGILAGLGLMDHLHHVTISAVVGWEKPHRAVFDHAVRATSVSPSRALHIGDSLREDIMGAAQAGLQPLWIQRQEAPESAYPVIRDLHGVLDWLATH</sequence>
<gene>
    <name evidence="1" type="ORF">ETSY1_04615</name>
</gene>
<protein>
    <recommendedName>
        <fullName evidence="3">Haloacid dehalogenase</fullName>
    </recommendedName>
</protein>